<feature type="active site" description="Proton acceptor" evidence="4">
    <location>
        <position position="248"/>
    </location>
</feature>
<evidence type="ECO:0000256" key="1">
    <source>
        <dbReference type="ARBA" id="ARBA00022603"/>
    </source>
</evidence>
<keyword evidence="1 7" id="KW-0489">Methyltransferase</keyword>
<evidence type="ECO:0000256" key="3">
    <source>
        <dbReference type="ARBA" id="ARBA00022691"/>
    </source>
</evidence>
<evidence type="ECO:0000259" key="6">
    <source>
        <dbReference type="Pfam" id="PF08100"/>
    </source>
</evidence>
<sequence length="338" mass="35980">MDTPETQDVTGQLVEHALGHLFSAALRTAARCRVADHLAAGPRTARELAGATGADAGHLRRVLRYLATRGVFREDRAGAFHLTPTGEALRTDVPHSQHAAVLMLTDPTFQRTSAALEETVRKAGPSFERLFGEPFFTYLAGDPELREVFDSGMTSLSARVDAVVAGTYPFPEHGRIVDVGGGRGGLLLAVLRGRPGLSGVLFDQTPAISTHVLSGEEAVRGRWSAESGDFFTEVPEGGDVYVLKHVLHDWPDEGCLRVLRNCRAAMAPGARVVIVESVLPGGNAPHPGKAMDLAMAAVVNGQERTREEFAALLAAAELRLTRVLPTAAFPSVVEAVAA</sequence>
<dbReference type="GO" id="GO:0008171">
    <property type="term" value="F:O-methyltransferase activity"/>
    <property type="evidence" value="ECO:0007669"/>
    <property type="project" value="InterPro"/>
</dbReference>
<name>A0A7T4PJC4_9ACTN</name>
<dbReference type="PIRSF" id="PIRSF005739">
    <property type="entry name" value="O-mtase"/>
    <property type="match status" value="1"/>
</dbReference>
<dbReference type="Proteomes" id="UP000596130">
    <property type="component" value="Chromosome"/>
</dbReference>
<dbReference type="SUPFAM" id="SSF53335">
    <property type="entry name" value="S-adenosyl-L-methionine-dependent methyltransferases"/>
    <property type="match status" value="1"/>
</dbReference>
<dbReference type="GO" id="GO:0046983">
    <property type="term" value="F:protein dimerization activity"/>
    <property type="evidence" value="ECO:0007669"/>
    <property type="project" value="InterPro"/>
</dbReference>
<dbReference type="SUPFAM" id="SSF46785">
    <property type="entry name" value="Winged helix' DNA-binding domain"/>
    <property type="match status" value="1"/>
</dbReference>
<feature type="domain" description="O-methyltransferase dimerisation" evidence="6">
    <location>
        <begin position="15"/>
        <end position="89"/>
    </location>
</feature>
<accession>A0A7T4PJC4</accession>
<feature type="domain" description="O-methyltransferase C-terminal" evidence="5">
    <location>
        <begin position="115"/>
        <end position="316"/>
    </location>
</feature>
<dbReference type="PANTHER" id="PTHR43712">
    <property type="entry name" value="PUTATIVE (AFU_ORTHOLOGUE AFUA_4G14580)-RELATED"/>
    <property type="match status" value="1"/>
</dbReference>
<dbReference type="InterPro" id="IPR001077">
    <property type="entry name" value="COMT_C"/>
</dbReference>
<dbReference type="InterPro" id="IPR036390">
    <property type="entry name" value="WH_DNA-bd_sf"/>
</dbReference>
<dbReference type="RefSeq" id="WP_198503605.1">
    <property type="nucleotide sequence ID" value="NZ_CP060742.1"/>
</dbReference>
<keyword evidence="2 7" id="KW-0808">Transferase</keyword>
<dbReference type="Pfam" id="PF08100">
    <property type="entry name" value="Dimerisation"/>
    <property type="match status" value="1"/>
</dbReference>
<dbReference type="EMBL" id="CP065959">
    <property type="protein sequence ID" value="QQC91351.1"/>
    <property type="molecule type" value="Genomic_DNA"/>
</dbReference>
<proteinExistence type="predicted"/>
<reference evidence="7 8" key="1">
    <citation type="submission" date="2020-12" db="EMBL/GenBank/DDBJ databases">
        <title>Identification and biosynthesis of polyene macrolides produced by Streptomyces alfalfae Men-myco-93-63.</title>
        <authorList>
            <person name="Liu D."/>
            <person name="Li Y."/>
            <person name="Liu L."/>
            <person name="Han X."/>
            <person name="Shen F."/>
        </authorList>
    </citation>
    <scope>NUCLEOTIDE SEQUENCE [LARGE SCALE GENOMIC DNA]</scope>
    <source>
        <strain evidence="7 8">Men-myco-93-63</strain>
    </source>
</reference>
<gene>
    <name evidence="7" type="ORF">I8755_25310</name>
</gene>
<evidence type="ECO:0000313" key="7">
    <source>
        <dbReference type="EMBL" id="QQC91351.1"/>
    </source>
</evidence>
<organism evidence="7 8">
    <name type="scientific">Streptomyces alfalfae</name>
    <dbReference type="NCBI Taxonomy" id="1642299"/>
    <lineage>
        <taxon>Bacteria</taxon>
        <taxon>Bacillati</taxon>
        <taxon>Actinomycetota</taxon>
        <taxon>Actinomycetes</taxon>
        <taxon>Kitasatosporales</taxon>
        <taxon>Streptomycetaceae</taxon>
        <taxon>Streptomyces</taxon>
    </lineage>
</organism>
<dbReference type="PROSITE" id="PS51683">
    <property type="entry name" value="SAM_OMT_II"/>
    <property type="match status" value="1"/>
</dbReference>
<evidence type="ECO:0000256" key="2">
    <source>
        <dbReference type="ARBA" id="ARBA00022679"/>
    </source>
</evidence>
<protein>
    <submittedName>
        <fullName evidence="7">SAM-dependent methyltransferase</fullName>
    </submittedName>
</protein>
<dbReference type="Gene3D" id="1.10.10.10">
    <property type="entry name" value="Winged helix-like DNA-binding domain superfamily/Winged helix DNA-binding domain"/>
    <property type="match status" value="1"/>
</dbReference>
<dbReference type="PANTHER" id="PTHR43712:SF2">
    <property type="entry name" value="O-METHYLTRANSFERASE CICE"/>
    <property type="match status" value="1"/>
</dbReference>
<dbReference type="InterPro" id="IPR036388">
    <property type="entry name" value="WH-like_DNA-bd_sf"/>
</dbReference>
<evidence type="ECO:0000256" key="4">
    <source>
        <dbReference type="PIRSR" id="PIRSR005739-1"/>
    </source>
</evidence>
<evidence type="ECO:0000259" key="5">
    <source>
        <dbReference type="Pfam" id="PF00891"/>
    </source>
</evidence>
<evidence type="ECO:0000313" key="8">
    <source>
        <dbReference type="Proteomes" id="UP000596130"/>
    </source>
</evidence>
<dbReference type="InterPro" id="IPR012967">
    <property type="entry name" value="COMT_dimerisation"/>
</dbReference>
<dbReference type="GO" id="GO:0032259">
    <property type="term" value="P:methylation"/>
    <property type="evidence" value="ECO:0007669"/>
    <property type="project" value="UniProtKB-KW"/>
</dbReference>
<dbReference type="Gene3D" id="3.40.50.150">
    <property type="entry name" value="Vaccinia Virus protein VP39"/>
    <property type="match status" value="1"/>
</dbReference>
<dbReference type="Pfam" id="PF00891">
    <property type="entry name" value="Methyltransf_2"/>
    <property type="match status" value="1"/>
</dbReference>
<dbReference type="InterPro" id="IPR016461">
    <property type="entry name" value="COMT-like"/>
</dbReference>
<dbReference type="InterPro" id="IPR029063">
    <property type="entry name" value="SAM-dependent_MTases_sf"/>
</dbReference>
<dbReference type="AlphaFoldDB" id="A0A7T4PJC4"/>
<keyword evidence="3" id="KW-0949">S-adenosyl-L-methionine</keyword>